<evidence type="ECO:0000313" key="2">
    <source>
        <dbReference type="Proteomes" id="UP000868497"/>
    </source>
</evidence>
<name>A0AAD3YP79_KLEOX</name>
<organism evidence="1 2">
    <name type="scientific">Klebsiella oxytoca</name>
    <dbReference type="NCBI Taxonomy" id="571"/>
    <lineage>
        <taxon>Bacteria</taxon>
        <taxon>Pseudomonadati</taxon>
        <taxon>Pseudomonadota</taxon>
        <taxon>Gammaproteobacteria</taxon>
        <taxon>Enterobacterales</taxon>
        <taxon>Enterobacteriaceae</taxon>
        <taxon>Klebsiella/Raoultella group</taxon>
        <taxon>Klebsiella</taxon>
    </lineage>
</organism>
<reference evidence="1" key="1">
    <citation type="journal article" date="2018" name="Genome Biol.">
        <title>SKESA: strategic k-mer extension for scrupulous assemblies.</title>
        <authorList>
            <person name="Souvorov A."/>
            <person name="Agarwala R."/>
            <person name="Lipman D.J."/>
        </authorList>
    </citation>
    <scope>NUCLEOTIDE SEQUENCE</scope>
    <source>
        <strain evidence="1">AUSMDU00005748</strain>
    </source>
</reference>
<sequence length="41" mass="4610">MVTPCLACTTSSKKSVRIIAGWCYCSVIVFSKLNKDYEYNS</sequence>
<dbReference type="Proteomes" id="UP000868497">
    <property type="component" value="Unassembled WGS sequence"/>
</dbReference>
<proteinExistence type="predicted"/>
<dbReference type="AlphaFoldDB" id="A0AAD3YP79"/>
<reference evidence="1" key="2">
    <citation type="submission" date="2019-09" db="EMBL/GenBank/DDBJ databases">
        <authorList>
            <consortium name="NCBI Pathogen Detection Project"/>
        </authorList>
    </citation>
    <scope>NUCLEOTIDE SEQUENCE</scope>
    <source>
        <strain evidence="1">AUSMDU00005748</strain>
    </source>
</reference>
<comment type="caution">
    <text evidence="1">The sequence shown here is derived from an EMBL/GenBank/DDBJ whole genome shotgun (WGS) entry which is preliminary data.</text>
</comment>
<dbReference type="EMBL" id="DACXIC010000010">
    <property type="protein sequence ID" value="HAU4356850.1"/>
    <property type="molecule type" value="Genomic_DNA"/>
</dbReference>
<gene>
    <name evidence="1" type="ORF">F6W21_10965</name>
</gene>
<evidence type="ECO:0000313" key="1">
    <source>
        <dbReference type="EMBL" id="HAU4356850.1"/>
    </source>
</evidence>
<accession>A0AAD3YP79</accession>
<protein>
    <submittedName>
        <fullName evidence="1">L-aspartate oxidase</fullName>
    </submittedName>
</protein>